<gene>
    <name evidence="1" type="ORF">SCF082_LOCUS35587</name>
</gene>
<name>A0ABP0P8D1_9DINO</name>
<accession>A0ABP0P8D1</accession>
<reference evidence="1 2" key="1">
    <citation type="submission" date="2024-02" db="EMBL/GenBank/DDBJ databases">
        <authorList>
            <person name="Chen Y."/>
            <person name="Shah S."/>
            <person name="Dougan E. K."/>
            <person name="Thang M."/>
            <person name="Chan C."/>
        </authorList>
    </citation>
    <scope>NUCLEOTIDE SEQUENCE [LARGE SCALE GENOMIC DNA]</scope>
</reference>
<organism evidence="1 2">
    <name type="scientific">Durusdinium trenchii</name>
    <dbReference type="NCBI Taxonomy" id="1381693"/>
    <lineage>
        <taxon>Eukaryota</taxon>
        <taxon>Sar</taxon>
        <taxon>Alveolata</taxon>
        <taxon>Dinophyceae</taxon>
        <taxon>Suessiales</taxon>
        <taxon>Symbiodiniaceae</taxon>
        <taxon>Durusdinium</taxon>
    </lineage>
</organism>
<evidence type="ECO:0000313" key="1">
    <source>
        <dbReference type="EMBL" id="CAK9072312.1"/>
    </source>
</evidence>
<evidence type="ECO:0000313" key="2">
    <source>
        <dbReference type="Proteomes" id="UP001642464"/>
    </source>
</evidence>
<comment type="caution">
    <text evidence="1">The sequence shown here is derived from an EMBL/GenBank/DDBJ whole genome shotgun (WGS) entry which is preliminary data.</text>
</comment>
<dbReference type="EMBL" id="CAXAMM010034113">
    <property type="protein sequence ID" value="CAK9072312.1"/>
    <property type="molecule type" value="Genomic_DNA"/>
</dbReference>
<sequence>MCMSVATCKEGAGLAFKVLFDSKLAVQANDQLADVVSLLVVPAIASSPLDWSGVGEPDERCWSNLTPKALDFLQRLGRSLNPKLVRTADQRKGCKKGGSKGDDEAEEEESRATRLCFILKLSRGDDEFVDIAEEAFIAHKCRFLTLAQFATYVDYAVISQSRREMLPVQGLELEASCKCVALVGSECFTSVPLCGSQAIRSDPCCRCGNASWCCCWRDSCHCGCMVTGDVPRAVRVKRSGLLTEEIFRRRVDVLNKAEALELQLLPIDGSQNRTRYLSDICIGPKLALEAMRNIERPGVHDHRTLHGGEVWRSRWNAGKTRLPS</sequence>
<dbReference type="Proteomes" id="UP001642464">
    <property type="component" value="Unassembled WGS sequence"/>
</dbReference>
<keyword evidence="2" id="KW-1185">Reference proteome</keyword>
<proteinExistence type="predicted"/>
<protein>
    <submittedName>
        <fullName evidence="1">Uncharacterized protein</fullName>
    </submittedName>
</protein>